<evidence type="ECO:0000313" key="10">
    <source>
        <dbReference type="WBParaSite" id="HPBE_0002597701-mRNA-1"/>
    </source>
</evidence>
<feature type="domain" description="Reverse transcriptase RNase H-like" evidence="7">
    <location>
        <begin position="2"/>
        <end position="73"/>
    </location>
</feature>
<evidence type="ECO:0000313" key="9">
    <source>
        <dbReference type="Proteomes" id="UP000050761"/>
    </source>
</evidence>
<protein>
    <submittedName>
        <fullName evidence="10">RT_RNaseH domain-containing protein</fullName>
    </submittedName>
</protein>
<accession>A0A3P8F747</accession>
<dbReference type="PANTHER" id="PTHR37984">
    <property type="entry name" value="PROTEIN CBG26694"/>
    <property type="match status" value="1"/>
</dbReference>
<keyword evidence="6" id="KW-0695">RNA-directed DNA polymerase</keyword>
<dbReference type="AlphaFoldDB" id="A0A183GTF7"/>
<reference evidence="10" key="2">
    <citation type="submission" date="2019-09" db="UniProtKB">
        <authorList>
            <consortium name="WormBaseParasite"/>
        </authorList>
    </citation>
    <scope>IDENTIFICATION</scope>
</reference>
<gene>
    <name evidence="8" type="ORF">HPBE_LOCUS25976</name>
</gene>
<evidence type="ECO:0000256" key="3">
    <source>
        <dbReference type="ARBA" id="ARBA00022722"/>
    </source>
</evidence>
<dbReference type="SUPFAM" id="SSF56672">
    <property type="entry name" value="DNA/RNA polymerases"/>
    <property type="match status" value="1"/>
</dbReference>
<evidence type="ECO:0000256" key="6">
    <source>
        <dbReference type="ARBA" id="ARBA00022918"/>
    </source>
</evidence>
<dbReference type="InterPro" id="IPR050951">
    <property type="entry name" value="Retrovirus_Pol_polyprotein"/>
</dbReference>
<keyword evidence="1" id="KW-0808">Transferase</keyword>
<evidence type="ECO:0000256" key="4">
    <source>
        <dbReference type="ARBA" id="ARBA00022759"/>
    </source>
</evidence>
<name>A0A183GTF7_HELPZ</name>
<keyword evidence="3" id="KW-0540">Nuclease</keyword>
<keyword evidence="4" id="KW-0255">Endonuclease</keyword>
<keyword evidence="9" id="KW-1185">Reference proteome</keyword>
<accession>A0A183GTF7</accession>
<keyword evidence="2" id="KW-0548">Nucleotidyltransferase</keyword>
<dbReference type="GO" id="GO:0003964">
    <property type="term" value="F:RNA-directed DNA polymerase activity"/>
    <property type="evidence" value="ECO:0007669"/>
    <property type="project" value="UniProtKB-KW"/>
</dbReference>
<dbReference type="GO" id="GO:0016787">
    <property type="term" value="F:hydrolase activity"/>
    <property type="evidence" value="ECO:0007669"/>
    <property type="project" value="UniProtKB-KW"/>
</dbReference>
<organism evidence="9 10">
    <name type="scientific">Heligmosomoides polygyrus</name>
    <name type="common">Parasitic roundworm</name>
    <dbReference type="NCBI Taxonomy" id="6339"/>
    <lineage>
        <taxon>Eukaryota</taxon>
        <taxon>Metazoa</taxon>
        <taxon>Ecdysozoa</taxon>
        <taxon>Nematoda</taxon>
        <taxon>Chromadorea</taxon>
        <taxon>Rhabditida</taxon>
        <taxon>Rhabditina</taxon>
        <taxon>Rhabditomorpha</taxon>
        <taxon>Strongyloidea</taxon>
        <taxon>Heligmosomidae</taxon>
        <taxon>Heligmosomoides</taxon>
    </lineage>
</organism>
<evidence type="ECO:0000256" key="2">
    <source>
        <dbReference type="ARBA" id="ARBA00022695"/>
    </source>
</evidence>
<evidence type="ECO:0000313" key="8">
    <source>
        <dbReference type="EMBL" id="VDP55018.1"/>
    </source>
</evidence>
<dbReference type="OrthoDB" id="5863588at2759"/>
<dbReference type="Pfam" id="PF17917">
    <property type="entry name" value="RT_RNaseH"/>
    <property type="match status" value="1"/>
</dbReference>
<dbReference type="InterPro" id="IPR043502">
    <property type="entry name" value="DNA/RNA_pol_sf"/>
</dbReference>
<sequence length="169" mass="19185">MYFASKRLSKAERNYHTTDLEALALVFELKKFHFFIYGMSVVAKTDLSPITSLFRRTNVSARVLRWAMEIQQYRVTIEYVKGKANPVADVLSRGIPISQDDTQGTCEEDEKVVCSVNMRKKSEWLAALRSDPEYALVIEALEKGDVDKEIRLSGTSKALKVADFVVEVN</sequence>
<keyword evidence="5" id="KW-0378">Hydrolase</keyword>
<dbReference type="WBParaSite" id="HPBE_0002597701-mRNA-1">
    <property type="protein sequence ID" value="HPBE_0002597701-mRNA-1"/>
    <property type="gene ID" value="HPBE_0002597701"/>
</dbReference>
<evidence type="ECO:0000259" key="7">
    <source>
        <dbReference type="Pfam" id="PF17917"/>
    </source>
</evidence>
<proteinExistence type="predicted"/>
<dbReference type="PANTHER" id="PTHR37984:SF5">
    <property type="entry name" value="PROTEIN NYNRIN-LIKE"/>
    <property type="match status" value="1"/>
</dbReference>
<evidence type="ECO:0000256" key="1">
    <source>
        <dbReference type="ARBA" id="ARBA00022679"/>
    </source>
</evidence>
<dbReference type="CDD" id="cd09274">
    <property type="entry name" value="RNase_HI_RT_Ty3"/>
    <property type="match status" value="1"/>
</dbReference>
<reference evidence="8 9" key="1">
    <citation type="submission" date="2018-11" db="EMBL/GenBank/DDBJ databases">
        <authorList>
            <consortium name="Pathogen Informatics"/>
        </authorList>
    </citation>
    <scope>NUCLEOTIDE SEQUENCE [LARGE SCALE GENOMIC DNA]</scope>
</reference>
<dbReference type="Proteomes" id="UP000050761">
    <property type="component" value="Unassembled WGS sequence"/>
</dbReference>
<dbReference type="InterPro" id="IPR041373">
    <property type="entry name" value="RT_RNaseH"/>
</dbReference>
<dbReference type="EMBL" id="UZAH01038956">
    <property type="protein sequence ID" value="VDP55018.1"/>
    <property type="molecule type" value="Genomic_DNA"/>
</dbReference>
<dbReference type="GO" id="GO:0004519">
    <property type="term" value="F:endonuclease activity"/>
    <property type="evidence" value="ECO:0007669"/>
    <property type="project" value="UniProtKB-KW"/>
</dbReference>
<evidence type="ECO:0000256" key="5">
    <source>
        <dbReference type="ARBA" id="ARBA00022801"/>
    </source>
</evidence>